<dbReference type="Gene3D" id="2.60.120.380">
    <property type="match status" value="1"/>
</dbReference>
<dbReference type="Proteomes" id="UP000838686">
    <property type="component" value="Unassembled WGS sequence"/>
</dbReference>
<dbReference type="Pfam" id="PF00082">
    <property type="entry name" value="Peptidase_S8"/>
    <property type="match status" value="1"/>
</dbReference>
<keyword evidence="2 5" id="KW-0645">Protease</keyword>
<dbReference type="InterPro" id="IPR036852">
    <property type="entry name" value="Peptidase_S8/S53_dom_sf"/>
</dbReference>
<name>A0ABN8GS11_9BACL</name>
<evidence type="ECO:0000259" key="7">
    <source>
        <dbReference type="Pfam" id="PF07833"/>
    </source>
</evidence>
<dbReference type="RefSeq" id="WP_236344480.1">
    <property type="nucleotide sequence ID" value="NZ_CAKMMF010000026.1"/>
</dbReference>
<dbReference type="SUPFAM" id="SSF52743">
    <property type="entry name" value="Subtilisin-like"/>
    <property type="match status" value="1"/>
</dbReference>
<dbReference type="InterPro" id="IPR015500">
    <property type="entry name" value="Peptidase_S8_subtilisin-rel"/>
</dbReference>
<accession>A0ABN8GS11</accession>
<feature type="active site" description="Charge relay system" evidence="5">
    <location>
        <position position="247"/>
    </location>
</feature>
<dbReference type="Gene3D" id="3.30.457.10">
    <property type="entry name" value="Copper amine oxidase-like, N-terminal domain"/>
    <property type="match status" value="1"/>
</dbReference>
<feature type="domain" description="Copper amine oxidase-like N-terminal" evidence="7">
    <location>
        <begin position="549"/>
        <end position="644"/>
    </location>
</feature>
<dbReference type="PANTHER" id="PTHR43806">
    <property type="entry name" value="PEPTIDASE S8"/>
    <property type="match status" value="1"/>
</dbReference>
<proteinExistence type="inferred from homology"/>
<keyword evidence="4 5" id="KW-0720">Serine protease</keyword>
<protein>
    <recommendedName>
        <fullName evidence="10">Peptidase S8/S53 domain-containing protein</fullName>
    </recommendedName>
</protein>
<feature type="active site" description="Charge relay system" evidence="5">
    <location>
        <position position="95"/>
    </location>
</feature>
<evidence type="ECO:0000256" key="2">
    <source>
        <dbReference type="ARBA" id="ARBA00022670"/>
    </source>
</evidence>
<dbReference type="PANTHER" id="PTHR43806:SF11">
    <property type="entry name" value="CEREVISIN-RELATED"/>
    <property type="match status" value="1"/>
</dbReference>
<sequence length="661" mass="73126">MEGNPIKSLIKNISIFLLSASLLIHSTSAISVAKDEELSNKLNIAKQETQLTTGKVKVAILDTQIDTDNTSLNEFLLASEHIIPPSSSPLVSNSHGTRVALILANILDTLYGKSLTGKLEILPIVVLNQNSVGSENDLANGILKAVDEKANVIIMALGTYNSNKLLEEAVAYAEKNQVVIVAAAGNNGGEIHYPASYATVLSVGAVNNDFSINKSANSGSSLDVVGMWEVTTAIQNQDVNYTSYGTSMAAAQVGALVAAIILKFGYTEPDIIRSQVRYSSRYNQNEYSSSMGFGIIDFERALDSSEDYIKSSFEPNNSIIDAKSLSFEKRITSELGKDDTNDWYKIFVEENSQAYIDVIVPPNNDDNISMTINDQISVPLNGSQLQRIACNLNKGLNFVNFKSIEEKNIQYSFSITLKENIDIAEENNNVESAYELSPSDDFIGTFSDSNDVDYYKIKWNNNIPPFSKLLSIVYSKSNKIHTETDIIFEPHIIDPKKFEGNEVAVTSFKHDIIIKIKNKLGNTGSYTLHTRVLEPGQYAFFNPLKFVRIDMLHFNSNEQVYLPLRTIIESIGGKVTWDHQKKHAQIFIKGKRHIVGNQSKAVVINVKNKDNEYNSAIIVKGKIVVPKEMITDLFHIQTIIDEKGFIVHISGGDTNGQQKVD</sequence>
<organism evidence="8 9">
    <name type="scientific">Paenibacillus plantiphilus</name>
    <dbReference type="NCBI Taxonomy" id="2905650"/>
    <lineage>
        <taxon>Bacteria</taxon>
        <taxon>Bacillati</taxon>
        <taxon>Bacillota</taxon>
        <taxon>Bacilli</taxon>
        <taxon>Bacillales</taxon>
        <taxon>Paenibacillaceae</taxon>
        <taxon>Paenibacillus</taxon>
    </lineage>
</organism>
<dbReference type="PROSITE" id="PS51892">
    <property type="entry name" value="SUBTILASE"/>
    <property type="match status" value="1"/>
</dbReference>
<keyword evidence="3 5" id="KW-0378">Hydrolase</keyword>
<evidence type="ECO:0000256" key="4">
    <source>
        <dbReference type="ARBA" id="ARBA00022825"/>
    </source>
</evidence>
<comment type="caution">
    <text evidence="8">The sequence shown here is derived from an EMBL/GenBank/DDBJ whole genome shotgun (WGS) entry which is preliminary data.</text>
</comment>
<evidence type="ECO:0000313" key="9">
    <source>
        <dbReference type="Proteomes" id="UP000838686"/>
    </source>
</evidence>
<gene>
    <name evidence="8" type="ORF">PAECIP111893_04138</name>
</gene>
<comment type="similarity">
    <text evidence="1 5">Belongs to the peptidase S8 family.</text>
</comment>
<dbReference type="PRINTS" id="PR00723">
    <property type="entry name" value="SUBTILISIN"/>
</dbReference>
<evidence type="ECO:0008006" key="10">
    <source>
        <dbReference type="Google" id="ProtNLM"/>
    </source>
</evidence>
<dbReference type="EMBL" id="CAKMMF010000026">
    <property type="protein sequence ID" value="CAH1216492.1"/>
    <property type="molecule type" value="Genomic_DNA"/>
</dbReference>
<dbReference type="InterPro" id="IPR050131">
    <property type="entry name" value="Peptidase_S8_subtilisin-like"/>
</dbReference>
<keyword evidence="9" id="KW-1185">Reference proteome</keyword>
<dbReference type="InterPro" id="IPR036582">
    <property type="entry name" value="Mao_N_sf"/>
</dbReference>
<dbReference type="InterPro" id="IPR000209">
    <property type="entry name" value="Peptidase_S8/S53_dom"/>
</dbReference>
<evidence type="ECO:0000313" key="8">
    <source>
        <dbReference type="EMBL" id="CAH1216492.1"/>
    </source>
</evidence>
<dbReference type="SUPFAM" id="SSF55383">
    <property type="entry name" value="Copper amine oxidase, domain N"/>
    <property type="match status" value="1"/>
</dbReference>
<evidence type="ECO:0000256" key="3">
    <source>
        <dbReference type="ARBA" id="ARBA00022801"/>
    </source>
</evidence>
<dbReference type="InterPro" id="IPR012854">
    <property type="entry name" value="Cu_amine_oxidase-like_N"/>
</dbReference>
<reference evidence="8" key="1">
    <citation type="submission" date="2022-01" db="EMBL/GenBank/DDBJ databases">
        <authorList>
            <person name="Criscuolo A."/>
        </authorList>
    </citation>
    <scope>NUCLEOTIDE SEQUENCE</scope>
    <source>
        <strain evidence="8">CIP111893</strain>
    </source>
</reference>
<evidence type="ECO:0000256" key="1">
    <source>
        <dbReference type="ARBA" id="ARBA00011073"/>
    </source>
</evidence>
<evidence type="ECO:0000256" key="5">
    <source>
        <dbReference type="PROSITE-ProRule" id="PRU01240"/>
    </source>
</evidence>
<evidence type="ECO:0000259" key="6">
    <source>
        <dbReference type="Pfam" id="PF00082"/>
    </source>
</evidence>
<feature type="domain" description="Peptidase S8/S53" evidence="6">
    <location>
        <begin position="55"/>
        <end position="294"/>
    </location>
</feature>
<feature type="active site" description="Charge relay system" evidence="5">
    <location>
        <position position="62"/>
    </location>
</feature>
<dbReference type="Gene3D" id="3.40.50.200">
    <property type="entry name" value="Peptidase S8/S53 domain"/>
    <property type="match status" value="1"/>
</dbReference>
<dbReference type="Pfam" id="PF07833">
    <property type="entry name" value="Cu_amine_oxidN1"/>
    <property type="match status" value="1"/>
</dbReference>